<dbReference type="NCBIfam" id="TIGR00200">
    <property type="entry name" value="cinA_nterm"/>
    <property type="match status" value="1"/>
</dbReference>
<dbReference type="SUPFAM" id="SSF142433">
    <property type="entry name" value="CinA-like"/>
    <property type="match status" value="1"/>
</dbReference>
<keyword evidence="4" id="KW-1185">Reference proteome</keyword>
<dbReference type="Pfam" id="PF00994">
    <property type="entry name" value="MoCF_biosynth"/>
    <property type="match status" value="1"/>
</dbReference>
<dbReference type="SMART" id="SM00852">
    <property type="entry name" value="MoCF_biosynth"/>
    <property type="match status" value="1"/>
</dbReference>
<dbReference type="PANTHER" id="PTHR13939:SF0">
    <property type="entry name" value="NMN AMIDOHYDROLASE-LIKE PROTEIN YFAY"/>
    <property type="match status" value="1"/>
</dbReference>
<accession>A0A6A8DAB8</accession>
<dbReference type="Pfam" id="PF02464">
    <property type="entry name" value="CinA"/>
    <property type="match status" value="1"/>
</dbReference>
<dbReference type="HAMAP" id="MF_00226_B">
    <property type="entry name" value="CinA_B"/>
    <property type="match status" value="1"/>
</dbReference>
<sequence length="416" mass="45518">MSQLKAEIVAVGTELLLGQIANTNAQWLSEQIANYGINVFYHGVVGDNLERVKSSFELASARSDIIFVTGGLGPTDDDLTREAFQALTNKILKEDQSSINKITNYFEKNSRQMTPNNRKQALVFDDAIVLPNSAGMAPGMIVDHNNAIWVFMPGVPNEMKAITSEHVIPYLKKTLQLNTVIQSRMLRFIGIGESQLEHELKSLIDAQENPTIAPLAFDGEVAIRVTAKAETNQKADELINNTTNKIFELVGSHFYGYDQETIEKKVYELLKNNNLTIATAESLTGGRFADSIVSISGASDVFMGGVVAYSAKTKETMLGVSLDTLSTYGTVSSNCAEEMAQNVKRKLDADIGISFTGIAGPDSVEGKPSGTVFIGIYGPSNQSLVKEFHFQGNRDGIRIRSVKKGFELLRNHLIQL</sequence>
<comment type="similarity">
    <text evidence="1">Belongs to the CinA family.</text>
</comment>
<comment type="caution">
    <text evidence="3">The sequence shown here is derived from an EMBL/GenBank/DDBJ whole genome shotgun (WGS) entry which is preliminary data.</text>
</comment>
<dbReference type="AlphaFoldDB" id="A0A6A8DAB8"/>
<dbReference type="RefSeq" id="WP_153736273.1">
    <property type="nucleotide sequence ID" value="NZ_WJNG01000005.1"/>
</dbReference>
<dbReference type="Pfam" id="PF18146">
    <property type="entry name" value="CinA_KH"/>
    <property type="match status" value="1"/>
</dbReference>
<dbReference type="Gene3D" id="3.90.950.20">
    <property type="entry name" value="CinA-like"/>
    <property type="match status" value="1"/>
</dbReference>
<dbReference type="NCBIfam" id="NF001813">
    <property type="entry name" value="PRK00549.1"/>
    <property type="match status" value="1"/>
</dbReference>
<dbReference type="InterPro" id="IPR008135">
    <property type="entry name" value="Competence-induced_CinA"/>
</dbReference>
<evidence type="ECO:0000259" key="2">
    <source>
        <dbReference type="SMART" id="SM00852"/>
    </source>
</evidence>
<dbReference type="EMBL" id="WJNG01000005">
    <property type="protein sequence ID" value="MRH42645.1"/>
    <property type="molecule type" value="Genomic_DNA"/>
</dbReference>
<dbReference type="InterPro" id="IPR050101">
    <property type="entry name" value="CinA"/>
</dbReference>
<dbReference type="OrthoDB" id="9801454at2"/>
<name>A0A6A8DAB8_9BACI</name>
<dbReference type="SUPFAM" id="SSF53218">
    <property type="entry name" value="Molybdenum cofactor biosynthesis proteins"/>
    <property type="match status" value="1"/>
</dbReference>
<dbReference type="InterPro" id="IPR036425">
    <property type="entry name" value="MoaB/Mog-like_dom_sf"/>
</dbReference>
<dbReference type="NCBIfam" id="TIGR00177">
    <property type="entry name" value="molyb_syn"/>
    <property type="match status" value="1"/>
</dbReference>
<reference evidence="3" key="1">
    <citation type="submission" date="2019-11" db="EMBL/GenBank/DDBJ databases">
        <authorList>
            <person name="Li J."/>
        </authorList>
    </citation>
    <scope>NUCLEOTIDE SEQUENCE</scope>
    <source>
        <strain evidence="3">B6B</strain>
    </source>
</reference>
<dbReference type="InterPro" id="IPR041424">
    <property type="entry name" value="CinA_KH"/>
</dbReference>
<dbReference type="NCBIfam" id="TIGR00199">
    <property type="entry name" value="PncC_domain"/>
    <property type="match status" value="1"/>
</dbReference>
<evidence type="ECO:0000313" key="3">
    <source>
        <dbReference type="EMBL" id="MRH42645.1"/>
    </source>
</evidence>
<dbReference type="Proteomes" id="UP000799092">
    <property type="component" value="Unassembled WGS sequence"/>
</dbReference>
<feature type="domain" description="MoaB/Mog" evidence="2">
    <location>
        <begin position="7"/>
        <end position="174"/>
    </location>
</feature>
<proteinExistence type="inferred from homology"/>
<dbReference type="InterPro" id="IPR008136">
    <property type="entry name" value="CinA_C"/>
</dbReference>
<evidence type="ECO:0000313" key="4">
    <source>
        <dbReference type="Proteomes" id="UP000799092"/>
    </source>
</evidence>
<dbReference type="Gene3D" id="3.30.70.2860">
    <property type="match status" value="1"/>
</dbReference>
<dbReference type="PANTHER" id="PTHR13939">
    <property type="entry name" value="NICOTINAMIDE-NUCLEOTIDE AMIDOHYDROLASE PNCC"/>
    <property type="match status" value="1"/>
</dbReference>
<dbReference type="Gene3D" id="3.40.980.10">
    <property type="entry name" value="MoaB/Mog-like domain"/>
    <property type="match status" value="1"/>
</dbReference>
<dbReference type="InterPro" id="IPR036653">
    <property type="entry name" value="CinA-like_C"/>
</dbReference>
<evidence type="ECO:0000256" key="1">
    <source>
        <dbReference type="HAMAP-Rule" id="MF_00226"/>
    </source>
</evidence>
<organism evidence="3 4">
    <name type="scientific">Aquibacillus halophilus</name>
    <dbReference type="NCBI Taxonomy" id="930132"/>
    <lineage>
        <taxon>Bacteria</taxon>
        <taxon>Bacillati</taxon>
        <taxon>Bacillota</taxon>
        <taxon>Bacilli</taxon>
        <taxon>Bacillales</taxon>
        <taxon>Bacillaceae</taxon>
        <taxon>Aquibacillus</taxon>
    </lineage>
</organism>
<dbReference type="CDD" id="cd00885">
    <property type="entry name" value="cinA"/>
    <property type="match status" value="1"/>
</dbReference>
<gene>
    <name evidence="1" type="primary">cinA</name>
    <name evidence="3" type="ORF">GH741_08095</name>
</gene>
<dbReference type="InterPro" id="IPR001453">
    <property type="entry name" value="MoaB/Mog_dom"/>
</dbReference>
<protein>
    <recommendedName>
        <fullName evidence="1">Putative competence-damage inducible protein</fullName>
    </recommendedName>
</protein>
<dbReference type="PIRSF" id="PIRSF006728">
    <property type="entry name" value="CinA"/>
    <property type="match status" value="1"/>
</dbReference>